<protein>
    <submittedName>
        <fullName evidence="1">Uncharacterized protein</fullName>
    </submittedName>
</protein>
<keyword evidence="2" id="KW-1185">Reference proteome</keyword>
<evidence type="ECO:0000313" key="2">
    <source>
        <dbReference type="Proteomes" id="UP001162992"/>
    </source>
</evidence>
<gene>
    <name evidence="1" type="ORF">O6H91_17G066700</name>
</gene>
<evidence type="ECO:0000313" key="1">
    <source>
        <dbReference type="EMBL" id="KAJ7525788.1"/>
    </source>
</evidence>
<dbReference type="Proteomes" id="UP001162992">
    <property type="component" value="Chromosome 17"/>
</dbReference>
<proteinExistence type="predicted"/>
<name>A0ACC2B7R9_DIPCM</name>
<reference evidence="2" key="1">
    <citation type="journal article" date="2024" name="Proc. Natl. Acad. Sci. U.S.A.">
        <title>Extraordinary preservation of gene collinearity over three hundred million years revealed in homosporous lycophytes.</title>
        <authorList>
            <person name="Li C."/>
            <person name="Wickell D."/>
            <person name="Kuo L.Y."/>
            <person name="Chen X."/>
            <person name="Nie B."/>
            <person name="Liao X."/>
            <person name="Peng D."/>
            <person name="Ji J."/>
            <person name="Jenkins J."/>
            <person name="Williams M."/>
            <person name="Shu S."/>
            <person name="Plott C."/>
            <person name="Barry K."/>
            <person name="Rajasekar S."/>
            <person name="Grimwood J."/>
            <person name="Han X."/>
            <person name="Sun S."/>
            <person name="Hou Z."/>
            <person name="He W."/>
            <person name="Dai G."/>
            <person name="Sun C."/>
            <person name="Schmutz J."/>
            <person name="Leebens-Mack J.H."/>
            <person name="Li F.W."/>
            <person name="Wang L."/>
        </authorList>
    </citation>
    <scope>NUCLEOTIDE SEQUENCE [LARGE SCALE GENOMIC DNA]</scope>
    <source>
        <strain evidence="2">cv. PW_Plant_1</strain>
    </source>
</reference>
<organism evidence="1 2">
    <name type="scientific">Diphasiastrum complanatum</name>
    <name type="common">Issler's clubmoss</name>
    <name type="synonym">Lycopodium complanatum</name>
    <dbReference type="NCBI Taxonomy" id="34168"/>
    <lineage>
        <taxon>Eukaryota</taxon>
        <taxon>Viridiplantae</taxon>
        <taxon>Streptophyta</taxon>
        <taxon>Embryophyta</taxon>
        <taxon>Tracheophyta</taxon>
        <taxon>Lycopodiopsida</taxon>
        <taxon>Lycopodiales</taxon>
        <taxon>Lycopodiaceae</taxon>
        <taxon>Lycopodioideae</taxon>
        <taxon>Diphasiastrum</taxon>
    </lineage>
</organism>
<dbReference type="EMBL" id="CM055108">
    <property type="protein sequence ID" value="KAJ7525788.1"/>
    <property type="molecule type" value="Genomic_DNA"/>
</dbReference>
<comment type="caution">
    <text evidence="1">The sequence shown here is derived from an EMBL/GenBank/DDBJ whole genome shotgun (WGS) entry which is preliminary data.</text>
</comment>
<sequence length="574" mass="65342">MHRNSNAFRKRPSQAPLTAPPRAAGPSVSRRSSIYGRGSSSQPRQDPRPINDKGFQRECMMDLIGYLTSHGYNAPISSSKLPSGKEIKDMIEFLFRQIDPNIVLGKLEDEVPAFFKNLCYPFQISKSALYAAGSPHSWPNLLAALTWLVHLLNYRERAREIREASRSADFERNNSTSFFDYVSRSYDAYLSGDDETCAKLDASYRAEFEEEKVRLAPKLEELKKEVADLQAKFQTLNNEPAPLAVLEQKKRDLLNDAAKFETIINNFQSHKDALQKKVEEKTQELEASKVEIASITEENENLKNQIGAQQISVSGVEKMDKESQILDVNLEAITKVVKDLEEESWNNEVQCSKTLRDLESNVKTLNDSISRLRRSSAEVEAEQSFQYEIVVNPRGETLDEIFGRNVKEMIKPACGALMENIGKITREARDEMHSLQKKLYADDIALQEKREKISVKAAQNKKLEEEYKLRKEELDMYLSSKRDELAALQAAMVKDDKELQDALSDVNDRLKRTHEETEEILKSCDEELKQVHTEIMEELLAYMEHKEYIQSTLEKLEAAVAIAAGTVSDCNQGL</sequence>
<accession>A0ACC2B7R9</accession>